<dbReference type="EMBL" id="JARJLG010000032">
    <property type="protein sequence ID" value="KAJ7766554.1"/>
    <property type="molecule type" value="Genomic_DNA"/>
</dbReference>
<evidence type="ECO:0000313" key="3">
    <source>
        <dbReference type="EMBL" id="KAJ7766554.1"/>
    </source>
</evidence>
<dbReference type="InterPro" id="IPR050491">
    <property type="entry name" value="AmpC-like"/>
</dbReference>
<keyword evidence="4" id="KW-1185">Reference proteome</keyword>
<dbReference type="Proteomes" id="UP001215280">
    <property type="component" value="Unassembled WGS sequence"/>
</dbReference>
<dbReference type="InterPro" id="IPR001466">
    <property type="entry name" value="Beta-lactam-related"/>
</dbReference>
<evidence type="ECO:0000313" key="4">
    <source>
        <dbReference type="Proteomes" id="UP001215280"/>
    </source>
</evidence>
<dbReference type="SUPFAM" id="SSF56601">
    <property type="entry name" value="beta-lactamase/transpeptidase-like"/>
    <property type="match status" value="1"/>
</dbReference>
<accession>A0AAD7JMR5</accession>
<dbReference type="Gene3D" id="3.40.710.10">
    <property type="entry name" value="DD-peptidase/beta-lactamase superfamily"/>
    <property type="match status" value="1"/>
</dbReference>
<dbReference type="PANTHER" id="PTHR46825:SF15">
    <property type="entry name" value="BETA-LACTAMASE-RELATED DOMAIN-CONTAINING PROTEIN"/>
    <property type="match status" value="1"/>
</dbReference>
<evidence type="ECO:0000259" key="2">
    <source>
        <dbReference type="Pfam" id="PF00144"/>
    </source>
</evidence>
<gene>
    <name evidence="3" type="ORF">DFH07DRAFT_1058658</name>
</gene>
<dbReference type="AlphaFoldDB" id="A0AAD7JMR5"/>
<evidence type="ECO:0000256" key="1">
    <source>
        <dbReference type="ARBA" id="ARBA00038215"/>
    </source>
</evidence>
<comment type="similarity">
    <text evidence="1">Belongs to the peptidase S12 family.</text>
</comment>
<name>A0AAD7JMR5_9AGAR</name>
<dbReference type="PANTHER" id="PTHR46825">
    <property type="entry name" value="D-ALANYL-D-ALANINE-CARBOXYPEPTIDASE/ENDOPEPTIDASE AMPH"/>
    <property type="match status" value="1"/>
</dbReference>
<reference evidence="3" key="1">
    <citation type="submission" date="2023-03" db="EMBL/GenBank/DDBJ databases">
        <title>Massive genome expansion in bonnet fungi (Mycena s.s.) driven by repeated elements and novel gene families across ecological guilds.</title>
        <authorList>
            <consortium name="Lawrence Berkeley National Laboratory"/>
            <person name="Harder C.B."/>
            <person name="Miyauchi S."/>
            <person name="Viragh M."/>
            <person name="Kuo A."/>
            <person name="Thoen E."/>
            <person name="Andreopoulos B."/>
            <person name="Lu D."/>
            <person name="Skrede I."/>
            <person name="Drula E."/>
            <person name="Henrissat B."/>
            <person name="Morin E."/>
            <person name="Kohler A."/>
            <person name="Barry K."/>
            <person name="LaButti K."/>
            <person name="Morin E."/>
            <person name="Salamov A."/>
            <person name="Lipzen A."/>
            <person name="Mereny Z."/>
            <person name="Hegedus B."/>
            <person name="Baldrian P."/>
            <person name="Stursova M."/>
            <person name="Weitz H."/>
            <person name="Taylor A."/>
            <person name="Grigoriev I.V."/>
            <person name="Nagy L.G."/>
            <person name="Martin F."/>
            <person name="Kauserud H."/>
        </authorList>
    </citation>
    <scope>NUCLEOTIDE SEQUENCE</scope>
    <source>
        <strain evidence="3">CBHHK188m</strain>
    </source>
</reference>
<organism evidence="3 4">
    <name type="scientific">Mycena maculata</name>
    <dbReference type="NCBI Taxonomy" id="230809"/>
    <lineage>
        <taxon>Eukaryota</taxon>
        <taxon>Fungi</taxon>
        <taxon>Dikarya</taxon>
        <taxon>Basidiomycota</taxon>
        <taxon>Agaricomycotina</taxon>
        <taxon>Agaricomycetes</taxon>
        <taxon>Agaricomycetidae</taxon>
        <taxon>Agaricales</taxon>
        <taxon>Marasmiineae</taxon>
        <taxon>Mycenaceae</taxon>
        <taxon>Mycena</taxon>
    </lineage>
</organism>
<proteinExistence type="inferred from homology"/>
<dbReference type="InterPro" id="IPR012338">
    <property type="entry name" value="Beta-lactam/transpept-like"/>
</dbReference>
<dbReference type="Pfam" id="PF00144">
    <property type="entry name" value="Beta-lactamase"/>
    <property type="match status" value="1"/>
</dbReference>
<sequence length="534" mass="57307">MEGQGSWLVETKGYGIANANGTKVTPDTIFGIGSNSKLFDILATGLLISNDSISPPISWTTKLASVISGWNLTDPVASSESTITDLMGHRTGMPAHDFSYFVLNDTIPAMLQRLQHLKPSTGFREVYQYNNFMYAALSYLPTALLPHQPPFASYVKDNIIDPLGMNSTTYSFAVANATGRLADGFAREGVNTTADPLAAGIPHALPFWLADIDDDHNTLWGPGGVLSTVVDAARWLQMLLSNGQDPTTNATIIPSSVIQMAATGVTVVTGNTPEPELSPPVYGGGQVQWSYRGHDTVEHNGGFPGFFTQITRFPNDGVGLAVFTNEDPALGLGFYTNNIIKYRLMDEIFGLDPVDWNSRYKDQAEQAALSVAALTSSPAPFDASLPFSLAAVEGNYRNLGYGPDIALCAPSVKSSNCSVLLARLNSTFPAELAQADLVWEWDSRMATYVSLTHFDGPLFNVSAWVPMPTGNASTPFWAYDSGLEGNVAEFALVEGKVSGFGIRGGIWIAGPTVGEPQGTSVEDRSEVFFDAVGW</sequence>
<feature type="domain" description="Beta-lactamase-related" evidence="2">
    <location>
        <begin position="8"/>
        <end position="329"/>
    </location>
</feature>
<protein>
    <submittedName>
        <fullName evidence="3">Beta-lactamase/transpeptidase-like protein</fullName>
    </submittedName>
</protein>
<comment type="caution">
    <text evidence="3">The sequence shown here is derived from an EMBL/GenBank/DDBJ whole genome shotgun (WGS) entry which is preliminary data.</text>
</comment>